<evidence type="ECO:0000313" key="6">
    <source>
        <dbReference type="Proteomes" id="UP001266305"/>
    </source>
</evidence>
<evidence type="ECO:0000256" key="1">
    <source>
        <dbReference type="ARBA" id="ARBA00009947"/>
    </source>
</evidence>
<feature type="transmembrane region" description="Helical" evidence="4">
    <location>
        <begin position="27"/>
        <end position="49"/>
    </location>
</feature>
<comment type="similarity">
    <text evidence="1 2">Belongs to the nucleosome assembly protein (NAP) family.</text>
</comment>
<keyword evidence="6" id="KW-1185">Reference proteome</keyword>
<dbReference type="SUPFAM" id="SSF143113">
    <property type="entry name" value="NAP-like"/>
    <property type="match status" value="1"/>
</dbReference>
<proteinExistence type="inferred from homology"/>
<feature type="region of interest" description="Disordered" evidence="3">
    <location>
        <begin position="271"/>
        <end position="325"/>
    </location>
</feature>
<keyword evidence="4" id="KW-0812">Transmembrane</keyword>
<accession>A0ABQ9TZJ3</accession>
<feature type="region of interest" description="Disordered" evidence="3">
    <location>
        <begin position="57"/>
        <end position="100"/>
    </location>
</feature>
<evidence type="ECO:0008006" key="7">
    <source>
        <dbReference type="Google" id="ProtNLM"/>
    </source>
</evidence>
<comment type="caution">
    <text evidence="5">The sequence shown here is derived from an EMBL/GenBank/DDBJ whole genome shotgun (WGS) entry which is preliminary data.</text>
</comment>
<keyword evidence="4" id="KW-0472">Membrane</keyword>
<reference evidence="5 6" key="1">
    <citation type="submission" date="2023-05" db="EMBL/GenBank/DDBJ databases">
        <title>B98-5 Cell Line De Novo Hybrid Assembly: An Optical Mapping Approach.</title>
        <authorList>
            <person name="Kananen K."/>
            <person name="Auerbach J.A."/>
            <person name="Kautto E."/>
            <person name="Blachly J.S."/>
        </authorList>
    </citation>
    <scope>NUCLEOTIDE SEQUENCE [LARGE SCALE GENOMIC DNA]</scope>
    <source>
        <strain evidence="5">B95-8</strain>
        <tissue evidence="5">Cell line</tissue>
    </source>
</reference>
<feature type="region of interest" description="Disordered" evidence="3">
    <location>
        <begin position="195"/>
        <end position="234"/>
    </location>
</feature>
<sequence>MDDPCDVEGDKEGKDEDIDQKEKEERFGFLFLFTTAIVTTVLESPFLVLRFSDFPSSMAPKRQSPLPPQKKKPRPPPAQGLEETSASAGLPKKGEKEQQEAIEHIDEVQNEIDRLNEQAKEVRIDRQNPKFWGNNICQPSTSVCTAWEEDEEALHYLTRVEVTEFEDIKSGYRIDFYFDENPYFENKVLSKEFHLNESGDPSSKSTEIKWKSGKDLMKRSSQTQNKASRKRQYEEPESFFTCFTDHSDAGADELGEVIKDDIWPNPLQYYLVPDMDDEEGEEDDDDDEKEEGLEDVDEEGDEDEGEEDEDDDEGEEEEEDDGEDD</sequence>
<feature type="compositionally biased region" description="Acidic residues" evidence="3">
    <location>
        <begin position="274"/>
        <end position="325"/>
    </location>
</feature>
<organism evidence="5 6">
    <name type="scientific">Saguinus oedipus</name>
    <name type="common">Cotton-top tamarin</name>
    <name type="synonym">Oedipomidas oedipus</name>
    <dbReference type="NCBI Taxonomy" id="9490"/>
    <lineage>
        <taxon>Eukaryota</taxon>
        <taxon>Metazoa</taxon>
        <taxon>Chordata</taxon>
        <taxon>Craniata</taxon>
        <taxon>Vertebrata</taxon>
        <taxon>Euteleostomi</taxon>
        <taxon>Mammalia</taxon>
        <taxon>Eutheria</taxon>
        <taxon>Euarchontoglires</taxon>
        <taxon>Primates</taxon>
        <taxon>Haplorrhini</taxon>
        <taxon>Platyrrhini</taxon>
        <taxon>Cebidae</taxon>
        <taxon>Callitrichinae</taxon>
        <taxon>Saguinus</taxon>
    </lineage>
</organism>
<evidence type="ECO:0000313" key="5">
    <source>
        <dbReference type="EMBL" id="KAK2090224.1"/>
    </source>
</evidence>
<dbReference type="InterPro" id="IPR037231">
    <property type="entry name" value="NAP-like_sf"/>
</dbReference>
<dbReference type="Gene3D" id="1.20.5.1500">
    <property type="match status" value="1"/>
</dbReference>
<keyword evidence="4" id="KW-1133">Transmembrane helix</keyword>
<dbReference type="InterPro" id="IPR002164">
    <property type="entry name" value="NAP_family"/>
</dbReference>
<dbReference type="Pfam" id="PF00956">
    <property type="entry name" value="NAP"/>
    <property type="match status" value="1"/>
</dbReference>
<evidence type="ECO:0000256" key="3">
    <source>
        <dbReference type="SAM" id="MobiDB-lite"/>
    </source>
</evidence>
<evidence type="ECO:0000256" key="4">
    <source>
        <dbReference type="SAM" id="Phobius"/>
    </source>
</evidence>
<protein>
    <recommendedName>
        <fullName evidence="7">Protein SET</fullName>
    </recommendedName>
</protein>
<dbReference type="EMBL" id="JASSZA010000017">
    <property type="protein sequence ID" value="KAK2090224.1"/>
    <property type="molecule type" value="Genomic_DNA"/>
</dbReference>
<feature type="compositionally biased region" description="Basic and acidic residues" evidence="3">
    <location>
        <begin position="8"/>
        <end position="21"/>
    </location>
</feature>
<dbReference type="Proteomes" id="UP001266305">
    <property type="component" value="Unassembled WGS sequence"/>
</dbReference>
<dbReference type="PANTHER" id="PTHR11875">
    <property type="entry name" value="TESTIS-SPECIFIC Y-ENCODED PROTEIN"/>
    <property type="match status" value="1"/>
</dbReference>
<evidence type="ECO:0000256" key="2">
    <source>
        <dbReference type="RuleBase" id="RU003876"/>
    </source>
</evidence>
<name>A0ABQ9TZJ3_SAGOE</name>
<gene>
    <name evidence="5" type="ORF">P7K49_031480</name>
</gene>
<dbReference type="Gene3D" id="3.30.1120.90">
    <property type="entry name" value="Nucleosome assembly protein"/>
    <property type="match status" value="1"/>
</dbReference>
<feature type="region of interest" description="Disordered" evidence="3">
    <location>
        <begin position="1"/>
        <end position="21"/>
    </location>
</feature>
<feature type="compositionally biased region" description="Basic and acidic residues" evidence="3">
    <location>
        <begin position="206"/>
        <end position="218"/>
    </location>
</feature>